<dbReference type="STRING" id="399739.Pmen_3976"/>
<dbReference type="OrthoDB" id="6711255at2"/>
<evidence type="ECO:0000313" key="2">
    <source>
        <dbReference type="EMBL" id="ABP86723.1"/>
    </source>
</evidence>
<proteinExistence type="predicted"/>
<dbReference type="NCBIfam" id="TIGR01594">
    <property type="entry name" value="holin_lambda"/>
    <property type="match status" value="1"/>
</dbReference>
<dbReference type="HOGENOM" id="CLU_118968_5_0_6"/>
<dbReference type="AlphaFoldDB" id="A4XZF7"/>
<feature type="transmembrane region" description="Helical" evidence="1">
    <location>
        <begin position="73"/>
        <end position="97"/>
    </location>
</feature>
<dbReference type="KEGG" id="pmy:Pmen_3976"/>
<reference evidence="2" key="1">
    <citation type="submission" date="2007-04" db="EMBL/GenBank/DDBJ databases">
        <title>Complete sequence of Pseudomonas mendocina ymp.</title>
        <authorList>
            <consortium name="US DOE Joint Genome Institute"/>
            <person name="Copeland A."/>
            <person name="Lucas S."/>
            <person name="Lapidus A."/>
            <person name="Barry K."/>
            <person name="Glavina del Rio T."/>
            <person name="Dalin E."/>
            <person name="Tice H."/>
            <person name="Pitluck S."/>
            <person name="Kiss H."/>
            <person name="Brettin T."/>
            <person name="Detter J.C."/>
            <person name="Bruce D."/>
            <person name="Han C."/>
            <person name="Schmutz J."/>
            <person name="Larimer F."/>
            <person name="Land M."/>
            <person name="Hauser L."/>
            <person name="Kyrpides N."/>
            <person name="Mikhailova N."/>
            <person name="Hersman L."/>
            <person name="Dubois J."/>
            <person name="Maurice P."/>
            <person name="Richardson P."/>
        </authorList>
    </citation>
    <scope>NUCLEOTIDE SEQUENCE [LARGE SCALE GENOMIC DNA]</scope>
    <source>
        <strain evidence="2">Ymp</strain>
    </source>
</reference>
<feature type="transmembrane region" description="Helical" evidence="1">
    <location>
        <begin position="103"/>
        <end position="123"/>
    </location>
</feature>
<name>A4XZF7_ECTM1</name>
<feature type="transmembrane region" description="Helical" evidence="1">
    <location>
        <begin position="44"/>
        <end position="61"/>
    </location>
</feature>
<accession>A4XZF7</accession>
<protein>
    <submittedName>
        <fullName evidence="2">Phage holin, lambda family</fullName>
    </submittedName>
</protein>
<dbReference type="EMBL" id="CP000680">
    <property type="protein sequence ID" value="ABP86723.1"/>
    <property type="molecule type" value="Genomic_DNA"/>
</dbReference>
<organism evidence="2">
    <name type="scientific">Ectopseudomonas mendocina (strain ymp)</name>
    <name type="common">Pseudomonas mendocina</name>
    <dbReference type="NCBI Taxonomy" id="399739"/>
    <lineage>
        <taxon>Bacteria</taxon>
        <taxon>Pseudomonadati</taxon>
        <taxon>Pseudomonadota</taxon>
        <taxon>Gammaproteobacteria</taxon>
        <taxon>Pseudomonadales</taxon>
        <taxon>Pseudomonadaceae</taxon>
        <taxon>Ectopseudomonas</taxon>
    </lineage>
</organism>
<sequence length="144" mass="15563">MHLPIRASACAGAFCFRHLENGAMDKDPGLWAEFLAWLLEPSPTVQGFVMALVIACLRVIYDRKEKAWQRIALEAGLCGLLTVAGTSLAALAIAFWWPTFQAPLAQIAVGIGGTIGFFGVEAVRRLAIRLLRIQLNDVGKGPST</sequence>
<dbReference type="Pfam" id="PF05106">
    <property type="entry name" value="Phage_holin_3_1"/>
    <property type="match status" value="1"/>
</dbReference>
<gene>
    <name evidence="2" type="ordered locus">Pmen_3976</name>
</gene>
<dbReference type="InterPro" id="IPR006481">
    <property type="entry name" value="Phage_lambda_GpS_holin"/>
</dbReference>
<keyword evidence="1" id="KW-1133">Transmembrane helix</keyword>
<keyword evidence="1" id="KW-0812">Transmembrane</keyword>
<keyword evidence="1" id="KW-0472">Membrane</keyword>
<evidence type="ECO:0000256" key="1">
    <source>
        <dbReference type="SAM" id="Phobius"/>
    </source>
</evidence>